<dbReference type="PANTHER" id="PTHR37947:SF1">
    <property type="entry name" value="BLL2462 PROTEIN"/>
    <property type="match status" value="1"/>
</dbReference>
<feature type="transmembrane region" description="Helical" evidence="1">
    <location>
        <begin position="657"/>
        <end position="675"/>
    </location>
</feature>
<sequence length="680" mass="73761">MTGSIVFDPLLPWPALAALAGLTALAVALALWRGLSGWGLRLLAGAVVLAALSGPSYQQEDRTPLSDIVLLLEDDSASQGLSDRAAQTRAAADALAREIAGRQNTELRRIRVPDGTGDDGTQLMTALATALAEEPRARVAGIIALSDGRIHDIDRTPDLPAPLHLLLSGHKTDWDRRLIVRNAPAFAIIGESVTLTLRIEDSGAAPKGARMAPLDISVDGSAPERFQVPIGRDIDLPLTLPHGGRNVIRFSVPAAEGELTDRNNSALIQMNGVRDRLRVLLVSGEPHAGGRTWRNLLKSDSSVDLVHFTILRPPEKQDGVPVEELSLIAFPTRELFMEKIHDFDLIIFDRYKRRGILPALYLDNVAEYVRGGGAVLVAAGPDFANAASIYRSPLAPVLPARPSARVIEERYRPTVSDLGKRHPVTADLGDGATWGSWLRQIEVEQTSGEVVMTGYEGKPLLILNRVGEGRVALLASDHAWLWTRGYEGGGPQLELLRRLAHWMMKEPELEEEVLTAEATGQTMRIIRRTLGDAVGPVTVTRPDGSDETVTLREVSPGRYEATYRGPQIGLYRLAEGEQRAVIGLGPAAPKEFEQTIATGAVMEAAIDATRGGILRLEDGIPRLRDVREGRPAAGRGWIGLAPRGAYETRDVRQTPLLPAWLVLLLASALILAGWLREGRR</sequence>
<dbReference type="EMBL" id="BNAP01000045">
    <property type="protein sequence ID" value="GHH04699.1"/>
    <property type="molecule type" value="Genomic_DNA"/>
</dbReference>
<keyword evidence="1" id="KW-1133">Transmembrane helix</keyword>
<gene>
    <name evidence="2" type="ORF">GCM10010961_43270</name>
</gene>
<evidence type="ECO:0000313" key="2">
    <source>
        <dbReference type="EMBL" id="GHH04699.1"/>
    </source>
</evidence>
<dbReference type="InterPro" id="IPR029062">
    <property type="entry name" value="Class_I_gatase-like"/>
</dbReference>
<name>A0A8J3MFG7_9RHOB</name>
<dbReference type="AlphaFoldDB" id="A0A8J3MFG7"/>
<dbReference type="Proteomes" id="UP000611500">
    <property type="component" value="Unassembled WGS sequence"/>
</dbReference>
<proteinExistence type="predicted"/>
<keyword evidence="1" id="KW-0812">Transmembrane</keyword>
<evidence type="ECO:0000256" key="1">
    <source>
        <dbReference type="SAM" id="Phobius"/>
    </source>
</evidence>
<comment type="caution">
    <text evidence="2">The sequence shown here is derived from an EMBL/GenBank/DDBJ whole genome shotgun (WGS) entry which is preliminary data.</text>
</comment>
<keyword evidence="3" id="KW-1185">Reference proteome</keyword>
<feature type="transmembrane region" description="Helical" evidence="1">
    <location>
        <begin position="39"/>
        <end position="57"/>
    </location>
</feature>
<dbReference type="Gene3D" id="3.40.50.880">
    <property type="match status" value="1"/>
</dbReference>
<accession>A0A8J3MFG7</accession>
<reference evidence="2" key="2">
    <citation type="submission" date="2020-09" db="EMBL/GenBank/DDBJ databases">
        <authorList>
            <person name="Sun Q."/>
            <person name="Zhou Y."/>
        </authorList>
    </citation>
    <scope>NUCLEOTIDE SEQUENCE</scope>
    <source>
        <strain evidence="2">CGMCC 1.7081</strain>
    </source>
</reference>
<dbReference type="SUPFAM" id="SSF52317">
    <property type="entry name" value="Class I glutamine amidotransferase-like"/>
    <property type="match status" value="1"/>
</dbReference>
<feature type="transmembrane region" description="Helical" evidence="1">
    <location>
        <begin position="12"/>
        <end position="32"/>
    </location>
</feature>
<dbReference type="RefSeq" id="WP_028095430.1">
    <property type="nucleotide sequence ID" value="NZ_BNAP01000045.1"/>
</dbReference>
<protein>
    <submittedName>
        <fullName evidence="2">Membrane protein</fullName>
    </submittedName>
</protein>
<dbReference type="PANTHER" id="PTHR37947">
    <property type="entry name" value="BLL2462 PROTEIN"/>
    <property type="match status" value="1"/>
</dbReference>
<organism evidence="2 3">
    <name type="scientific">Pseudodonghicola xiamenensis</name>
    <dbReference type="NCBI Taxonomy" id="337702"/>
    <lineage>
        <taxon>Bacteria</taxon>
        <taxon>Pseudomonadati</taxon>
        <taxon>Pseudomonadota</taxon>
        <taxon>Alphaproteobacteria</taxon>
        <taxon>Rhodobacterales</taxon>
        <taxon>Paracoccaceae</taxon>
        <taxon>Pseudodonghicola</taxon>
    </lineage>
</organism>
<keyword evidence="1" id="KW-0472">Membrane</keyword>
<reference evidence="2" key="1">
    <citation type="journal article" date="2014" name="Int. J. Syst. Evol. Microbiol.">
        <title>Complete genome sequence of Corynebacterium casei LMG S-19264T (=DSM 44701T), isolated from a smear-ripened cheese.</title>
        <authorList>
            <consortium name="US DOE Joint Genome Institute (JGI-PGF)"/>
            <person name="Walter F."/>
            <person name="Albersmeier A."/>
            <person name="Kalinowski J."/>
            <person name="Ruckert C."/>
        </authorList>
    </citation>
    <scope>NUCLEOTIDE SEQUENCE</scope>
    <source>
        <strain evidence="2">CGMCC 1.7081</strain>
    </source>
</reference>
<evidence type="ECO:0000313" key="3">
    <source>
        <dbReference type="Proteomes" id="UP000611500"/>
    </source>
</evidence>